<protein>
    <submittedName>
        <fullName evidence="2">Uncharacterized protein</fullName>
    </submittedName>
</protein>
<organism evidence="2 3">
    <name type="scientific">Tanacetum coccineum</name>
    <dbReference type="NCBI Taxonomy" id="301880"/>
    <lineage>
        <taxon>Eukaryota</taxon>
        <taxon>Viridiplantae</taxon>
        <taxon>Streptophyta</taxon>
        <taxon>Embryophyta</taxon>
        <taxon>Tracheophyta</taxon>
        <taxon>Spermatophyta</taxon>
        <taxon>Magnoliopsida</taxon>
        <taxon>eudicotyledons</taxon>
        <taxon>Gunneridae</taxon>
        <taxon>Pentapetalae</taxon>
        <taxon>asterids</taxon>
        <taxon>campanulids</taxon>
        <taxon>Asterales</taxon>
        <taxon>Asteraceae</taxon>
        <taxon>Asteroideae</taxon>
        <taxon>Anthemideae</taxon>
        <taxon>Anthemidinae</taxon>
        <taxon>Tanacetum</taxon>
    </lineage>
</organism>
<accession>A0ABQ5BMH1</accession>
<dbReference type="Proteomes" id="UP001151760">
    <property type="component" value="Unassembled WGS sequence"/>
</dbReference>
<reference evidence="2" key="2">
    <citation type="submission" date="2022-01" db="EMBL/GenBank/DDBJ databases">
        <authorList>
            <person name="Yamashiro T."/>
            <person name="Shiraishi A."/>
            <person name="Satake H."/>
            <person name="Nakayama K."/>
        </authorList>
    </citation>
    <scope>NUCLEOTIDE SEQUENCE</scope>
</reference>
<dbReference type="EMBL" id="BQNB010013396">
    <property type="protein sequence ID" value="GJT15439.1"/>
    <property type="molecule type" value="Genomic_DNA"/>
</dbReference>
<keyword evidence="3" id="KW-1185">Reference proteome</keyword>
<feature type="compositionally biased region" description="Basic residues" evidence="1">
    <location>
        <begin position="363"/>
        <end position="373"/>
    </location>
</feature>
<feature type="region of interest" description="Disordered" evidence="1">
    <location>
        <begin position="345"/>
        <end position="404"/>
    </location>
</feature>
<proteinExistence type="predicted"/>
<sequence length="768" mass="85729">MMNRKGMQEMGPKKRKLCSLLGWLHTTLKSIDVVSKVAYQCLHKDQEKRPTMALVIQELEKAFNIHEEWEFEQQLPKDYEKIMKMIEHSKSQLITKKDLYSLLYSGICLNNGKVVEMIDLDGSWTRPKDEVHPVLPNQNETMHERPAGKIRHFRINISQLSMIGAAKVSHFEILCRIYGVIPIVGLFQCFYVNSKKNGWMSFSKRSDNAPLYLPCTFSVAYYQKVTRDHAPVEADFNAQDYATLVAHPSSFRKFPEEFLSLVGLSRHYTLDEETYPRFLHKDGEDMDIFALIHTPDPTKVKIVEWEQNEDELLLLQTTIGRTVPLLSVAPDRAESELEASVDKLFDEGGSGNQTTGSSAVVGKKPRRQRKRKTMVVGAGEASHPPKKLSEDHRTPSGPSIAGKSRSAVQRLLDGAVLNADFRGEAIPTLPFMTSSISATPEQAEVDSLIRSSVLVMIVVTTVTSTVSPALVVKEKPVKHSLFSTDSSSAGGADPNTGVFLDLSGSNFLVGGHDQLITEFNVEATRQMSLSAEVRMRAEYNVKERRREAKATEAIRLRAEASNFETVEKSLQDEVIALKERNTILEKERNALDVKATDLKASVIGKERELTGTLKLELSSSRLQEKVTMRPFALVVAIGMAIDKGCRRRSPAAGSLMQEVLALQRLFRLIFPLLENWKSSKDASIERDELSFTKRTFCDKSWTCMEGTSDVVPATADTTTALSTTIASASKIAPISVDEYEVVYTDNQTDSDGNTKSFPNVDDAELNIP</sequence>
<feature type="compositionally biased region" description="Polar residues" evidence="1">
    <location>
        <begin position="746"/>
        <end position="757"/>
    </location>
</feature>
<feature type="region of interest" description="Disordered" evidence="1">
    <location>
        <begin position="746"/>
        <end position="768"/>
    </location>
</feature>
<evidence type="ECO:0000256" key="1">
    <source>
        <dbReference type="SAM" id="MobiDB-lite"/>
    </source>
</evidence>
<name>A0ABQ5BMH1_9ASTR</name>
<comment type="caution">
    <text evidence="2">The sequence shown here is derived from an EMBL/GenBank/DDBJ whole genome shotgun (WGS) entry which is preliminary data.</text>
</comment>
<gene>
    <name evidence="2" type="ORF">Tco_0874145</name>
</gene>
<evidence type="ECO:0000313" key="3">
    <source>
        <dbReference type="Proteomes" id="UP001151760"/>
    </source>
</evidence>
<evidence type="ECO:0000313" key="2">
    <source>
        <dbReference type="EMBL" id="GJT15439.1"/>
    </source>
</evidence>
<reference evidence="2" key="1">
    <citation type="journal article" date="2022" name="Int. J. Mol. Sci.">
        <title>Draft Genome of Tanacetum Coccineum: Genomic Comparison of Closely Related Tanacetum-Family Plants.</title>
        <authorList>
            <person name="Yamashiro T."/>
            <person name="Shiraishi A."/>
            <person name="Nakayama K."/>
            <person name="Satake H."/>
        </authorList>
    </citation>
    <scope>NUCLEOTIDE SEQUENCE</scope>
</reference>